<dbReference type="InterPro" id="IPR008775">
    <property type="entry name" value="Phytyl_CoA_dOase-like"/>
</dbReference>
<evidence type="ECO:0000313" key="2">
    <source>
        <dbReference type="EMBL" id="PDH40955.1"/>
    </source>
</evidence>
<sequence length="302" mass="33875">MIARIKATSHSPSSSIFHNTNSEEPVTDKNLPLVQSQLDAFIRDGFLHLPGFIPESELIDPDNDSMALIERGLGDLDVDDRWLFQDDHETGHERCLYRVNGILDEDMSDSFQVLMAFPPLLKAVSQLMGGDHFATSVHSLVFKLPHHGVPALWHQDPVQVFRFPVFNVDIYLDDATIDNGCLRAFPGSHLAGYQNSRHHPDFINSWTGGDDEANASGAVSVPARKGDVIVHATSVIHGSPWNRSNDLRRTIYYHFDHRSDVQLAGNRWPQSAFARATQITREAIACRASRRPDEQAFDYPPD</sequence>
<dbReference type="EMBL" id="NTKD01000007">
    <property type="protein sequence ID" value="PDH40955.1"/>
    <property type="molecule type" value="Genomic_DNA"/>
</dbReference>
<feature type="region of interest" description="Disordered" evidence="1">
    <location>
        <begin position="1"/>
        <end position="27"/>
    </location>
</feature>
<dbReference type="Proteomes" id="UP000219327">
    <property type="component" value="Unassembled WGS sequence"/>
</dbReference>
<feature type="compositionally biased region" description="Polar residues" evidence="1">
    <location>
        <begin position="8"/>
        <end position="24"/>
    </location>
</feature>
<dbReference type="PANTHER" id="PTHR20883:SF46">
    <property type="entry name" value="PHYTANOYL-COA HYDROXYLASE"/>
    <property type="match status" value="1"/>
</dbReference>
<name>A0A2A5WWN9_9GAMM</name>
<dbReference type="Pfam" id="PF05721">
    <property type="entry name" value="PhyH"/>
    <property type="match status" value="1"/>
</dbReference>
<reference evidence="2 3" key="1">
    <citation type="submission" date="2017-08" db="EMBL/GenBank/DDBJ databases">
        <title>Fine stratification of microbial communities through a metagenomic profile of the photic zone.</title>
        <authorList>
            <person name="Haro-Moreno J.M."/>
            <person name="Lopez-Perez M."/>
            <person name="De La Torre J."/>
            <person name="Picazo A."/>
            <person name="Camacho A."/>
            <person name="Rodriguez-Valera F."/>
        </authorList>
    </citation>
    <scope>NUCLEOTIDE SEQUENCE [LARGE SCALE GENOMIC DNA]</scope>
    <source>
        <strain evidence="2">MED-G24</strain>
    </source>
</reference>
<protein>
    <recommendedName>
        <fullName evidence="4">Phytanoyl-CoA dioxygenase</fullName>
    </recommendedName>
</protein>
<organism evidence="2 3">
    <name type="scientific">OM182 bacterium MED-G24</name>
    <dbReference type="NCBI Taxonomy" id="1986255"/>
    <lineage>
        <taxon>Bacteria</taxon>
        <taxon>Pseudomonadati</taxon>
        <taxon>Pseudomonadota</taxon>
        <taxon>Gammaproteobacteria</taxon>
        <taxon>OMG group</taxon>
        <taxon>OM182 clade</taxon>
    </lineage>
</organism>
<dbReference type="SUPFAM" id="SSF51197">
    <property type="entry name" value="Clavaminate synthase-like"/>
    <property type="match status" value="1"/>
</dbReference>
<dbReference type="Gene3D" id="2.60.120.620">
    <property type="entry name" value="q2cbj1_9rhob like domain"/>
    <property type="match status" value="1"/>
</dbReference>
<evidence type="ECO:0000313" key="3">
    <source>
        <dbReference type="Proteomes" id="UP000219327"/>
    </source>
</evidence>
<comment type="caution">
    <text evidence="2">The sequence shown here is derived from an EMBL/GenBank/DDBJ whole genome shotgun (WGS) entry which is preliminary data.</text>
</comment>
<gene>
    <name evidence="2" type="ORF">CNE99_02430</name>
</gene>
<evidence type="ECO:0000256" key="1">
    <source>
        <dbReference type="SAM" id="MobiDB-lite"/>
    </source>
</evidence>
<dbReference type="AlphaFoldDB" id="A0A2A5WWN9"/>
<evidence type="ECO:0008006" key="4">
    <source>
        <dbReference type="Google" id="ProtNLM"/>
    </source>
</evidence>
<accession>A0A2A5WWN9</accession>
<proteinExistence type="predicted"/>
<dbReference type="GO" id="GO:0016706">
    <property type="term" value="F:2-oxoglutarate-dependent dioxygenase activity"/>
    <property type="evidence" value="ECO:0007669"/>
    <property type="project" value="UniProtKB-ARBA"/>
</dbReference>
<dbReference type="GO" id="GO:0005506">
    <property type="term" value="F:iron ion binding"/>
    <property type="evidence" value="ECO:0007669"/>
    <property type="project" value="UniProtKB-ARBA"/>
</dbReference>
<dbReference type="PANTHER" id="PTHR20883">
    <property type="entry name" value="PHYTANOYL-COA DIOXYGENASE DOMAIN CONTAINING 1"/>
    <property type="match status" value="1"/>
</dbReference>